<dbReference type="Pfam" id="PF03459">
    <property type="entry name" value="TOBE"/>
    <property type="match status" value="1"/>
</dbReference>
<evidence type="ECO:0000256" key="10">
    <source>
        <dbReference type="RuleBase" id="RU363032"/>
    </source>
</evidence>
<feature type="transmembrane region" description="Helical" evidence="10">
    <location>
        <begin position="263"/>
        <end position="285"/>
    </location>
</feature>
<dbReference type="SUPFAM" id="SSF161098">
    <property type="entry name" value="MetI-like"/>
    <property type="match status" value="1"/>
</dbReference>
<dbReference type="PROSITE" id="PS51866">
    <property type="entry name" value="MOP"/>
    <property type="match status" value="1"/>
</dbReference>
<dbReference type="CDD" id="cd06261">
    <property type="entry name" value="TM_PBP2"/>
    <property type="match status" value="1"/>
</dbReference>
<dbReference type="SUPFAM" id="SSF50331">
    <property type="entry name" value="MOP-like"/>
    <property type="match status" value="1"/>
</dbReference>
<dbReference type="GO" id="GO:0055085">
    <property type="term" value="P:transmembrane transport"/>
    <property type="evidence" value="ECO:0007669"/>
    <property type="project" value="InterPro"/>
</dbReference>
<dbReference type="InterPro" id="IPR004606">
    <property type="entry name" value="Mop_domain"/>
</dbReference>
<evidence type="ECO:0000256" key="8">
    <source>
        <dbReference type="ARBA" id="ARBA00023136"/>
    </source>
</evidence>
<keyword evidence="2 10" id="KW-0813">Transport</keyword>
<feature type="domain" description="ABC transporter" evidence="11">
    <location>
        <begin position="329"/>
        <end position="565"/>
    </location>
</feature>
<reference evidence="14" key="1">
    <citation type="submission" date="2014-07" db="EMBL/GenBank/DDBJ databases">
        <authorList>
            <person name="Zhang J.E."/>
            <person name="Yang H."/>
            <person name="Guo J."/>
            <person name="Deng Z."/>
            <person name="Luo H."/>
            <person name="Luo M."/>
            <person name="Zhao B."/>
        </authorList>
    </citation>
    <scope>NUCLEOTIDE SEQUENCE</scope>
    <source>
        <strain evidence="14">AM4</strain>
    </source>
</reference>
<dbReference type="SUPFAM" id="SSF52540">
    <property type="entry name" value="P-loop containing nucleoside triphosphate hydrolases"/>
    <property type="match status" value="1"/>
</dbReference>
<dbReference type="SMART" id="SM00382">
    <property type="entry name" value="AAA"/>
    <property type="match status" value="1"/>
</dbReference>
<dbReference type="GO" id="GO:0015689">
    <property type="term" value="P:molybdate ion transport"/>
    <property type="evidence" value="ECO:0007669"/>
    <property type="project" value="InterPro"/>
</dbReference>
<evidence type="ECO:0000256" key="3">
    <source>
        <dbReference type="ARBA" id="ARBA00022505"/>
    </source>
</evidence>
<name>A0A1L7R8I2_9ACTO</name>
<evidence type="ECO:0000259" key="11">
    <source>
        <dbReference type="PROSITE" id="PS50893"/>
    </source>
</evidence>
<evidence type="ECO:0000313" key="14">
    <source>
        <dbReference type="EMBL" id="CED90111.1"/>
    </source>
</evidence>
<feature type="domain" description="ABC transmembrane type-1" evidence="12">
    <location>
        <begin position="80"/>
        <end position="281"/>
    </location>
</feature>
<keyword evidence="4 10" id="KW-0812">Transmembrane</keyword>
<dbReference type="InterPro" id="IPR000515">
    <property type="entry name" value="MetI-like"/>
</dbReference>
<keyword evidence="8 10" id="KW-0472">Membrane</keyword>
<organism evidence="14">
    <name type="scientific">Actinomyces succiniciruminis</name>
    <dbReference type="NCBI Taxonomy" id="1522002"/>
    <lineage>
        <taxon>Bacteria</taxon>
        <taxon>Bacillati</taxon>
        <taxon>Actinomycetota</taxon>
        <taxon>Actinomycetes</taxon>
        <taxon>Actinomycetales</taxon>
        <taxon>Actinomycetaceae</taxon>
        <taxon>Actinomyces</taxon>
    </lineage>
</organism>
<dbReference type="GO" id="GO:0005886">
    <property type="term" value="C:plasma membrane"/>
    <property type="evidence" value="ECO:0007669"/>
    <property type="project" value="UniProtKB-SubCell"/>
</dbReference>
<dbReference type="PROSITE" id="PS00211">
    <property type="entry name" value="ABC_TRANSPORTER_1"/>
    <property type="match status" value="1"/>
</dbReference>
<dbReference type="InterPro" id="IPR003593">
    <property type="entry name" value="AAA+_ATPase"/>
</dbReference>
<dbReference type="PROSITE" id="PS50928">
    <property type="entry name" value="ABC_TM1"/>
    <property type="match status" value="1"/>
</dbReference>
<feature type="transmembrane region" description="Helical" evidence="10">
    <location>
        <begin position="117"/>
        <end position="139"/>
    </location>
</feature>
<dbReference type="GO" id="GO:0016887">
    <property type="term" value="F:ATP hydrolysis activity"/>
    <property type="evidence" value="ECO:0007669"/>
    <property type="project" value="InterPro"/>
</dbReference>
<dbReference type="InterPro" id="IPR035906">
    <property type="entry name" value="MetI-like_sf"/>
</dbReference>
<dbReference type="Gene3D" id="1.10.3720.10">
    <property type="entry name" value="MetI-like"/>
    <property type="match status" value="1"/>
</dbReference>
<dbReference type="Pfam" id="PF00528">
    <property type="entry name" value="BPD_transp_1"/>
    <property type="match status" value="1"/>
</dbReference>
<keyword evidence="7 10" id="KW-1133">Transmembrane helix</keyword>
<keyword evidence="3 9" id="KW-0500">Molybdenum</keyword>
<dbReference type="InterPro" id="IPR005116">
    <property type="entry name" value="Transp-assoc_OB_typ1"/>
</dbReference>
<evidence type="ECO:0000259" key="13">
    <source>
        <dbReference type="PROSITE" id="PS51866"/>
    </source>
</evidence>
<dbReference type="PROSITE" id="PS50893">
    <property type="entry name" value="ABC_TRANSPORTER_2"/>
    <property type="match status" value="1"/>
</dbReference>
<sequence>MTRPRSASRPRTVREAASTVLAGVPSARSRAARTRLPVTVVLLAVVGACATILPFVGLGTRVAWMQLPALLGSQSARLALGLSLRTCLLATAISVVLGVPLAIVLAHEWPGVRAARVLAVLPMTMPPVVAGTALLATLGKRGMLGPLLERLGLQVSFTTAAVVIAQVFVSMPYLVVTLEAALRSRDTRPETIARTLGAGPTTVLARITLPLAAPALARGTALALGRSLGEFGATIAFAGSREGVTRTVPLAVYLEREHDTPTALALAVVLIAASFLVVGATSVRWNVLVRRLFRFGAAVRGGGSPEGDPASLDDAAAPAVPQAQSSAAASPCGVAVHVRFASAARNVAVDLSIPAGRTLALIGPNGSGKSTVCEVVAGLLDATAGEVRLGERVVDGPDGFVPAGGRDVALLSQAPGVFTHMSVLDNVAFGPRCRGASRAAARQLARAELAAVGATHLATRRGDELSGGQAARVALARALATRPAVLVLDEPTAAVDVTARQELRSLVAHRAAQSALTVLLVTHDVAEAAALADDVTVLDRGRVVESGPAARVLAAPASAFTARLTGTTLLRGTLAGSPEQPRLRLRDGTEVVAAPLDGAANRADFRIGTTASALFPPEAVALYVRDSSSADGSVAGGMPAGSPRNALCATVHEIDGNGGLVAVVLELADGQLLRARLTPAAVVELALRPGRPVTAVIKAAQVRLVLAAPTAT</sequence>
<gene>
    <name evidence="14" type="ORF">AAM4_0216</name>
</gene>
<accession>A0A1L7R8I2</accession>
<dbReference type="AlphaFoldDB" id="A0A1L7R8I2"/>
<evidence type="ECO:0000256" key="2">
    <source>
        <dbReference type="ARBA" id="ARBA00022448"/>
    </source>
</evidence>
<dbReference type="InterPro" id="IPR027417">
    <property type="entry name" value="P-loop_NTPase"/>
</dbReference>
<dbReference type="Pfam" id="PF00005">
    <property type="entry name" value="ABC_tran"/>
    <property type="match status" value="1"/>
</dbReference>
<dbReference type="InterPro" id="IPR050093">
    <property type="entry name" value="ABC_SmlMolc_Importer"/>
</dbReference>
<dbReference type="GO" id="GO:0005524">
    <property type="term" value="F:ATP binding"/>
    <property type="evidence" value="ECO:0007669"/>
    <property type="project" value="UniProtKB-KW"/>
</dbReference>
<keyword evidence="6" id="KW-0067">ATP-binding</keyword>
<evidence type="ECO:0000256" key="6">
    <source>
        <dbReference type="ARBA" id="ARBA00022840"/>
    </source>
</evidence>
<dbReference type="PANTHER" id="PTHR42781">
    <property type="entry name" value="SPERMIDINE/PUTRESCINE IMPORT ATP-BINDING PROTEIN POTA"/>
    <property type="match status" value="1"/>
</dbReference>
<evidence type="ECO:0000256" key="7">
    <source>
        <dbReference type="ARBA" id="ARBA00022989"/>
    </source>
</evidence>
<evidence type="ECO:0000259" key="12">
    <source>
        <dbReference type="PROSITE" id="PS50928"/>
    </source>
</evidence>
<comment type="similarity">
    <text evidence="10">Belongs to the binding-protein-dependent transport system permease family.</text>
</comment>
<dbReference type="PANTHER" id="PTHR42781:SF4">
    <property type="entry name" value="SPERMIDINE_PUTRESCINE IMPORT ATP-BINDING PROTEIN POTA"/>
    <property type="match status" value="1"/>
</dbReference>
<feature type="domain" description="Mop" evidence="13">
    <location>
        <begin position="640"/>
        <end position="706"/>
    </location>
</feature>
<keyword evidence="5" id="KW-0547">Nucleotide-binding</keyword>
<protein>
    <submittedName>
        <fullName evidence="14">Molybdenum transport system permease protein ModB</fullName>
    </submittedName>
</protein>
<evidence type="ECO:0000256" key="4">
    <source>
        <dbReference type="ARBA" id="ARBA00022692"/>
    </source>
</evidence>
<dbReference type="InterPro" id="IPR008995">
    <property type="entry name" value="Mo/tungstate-bd_C_term_dom"/>
</dbReference>
<evidence type="ECO:0000256" key="9">
    <source>
        <dbReference type="PROSITE-ProRule" id="PRU01213"/>
    </source>
</evidence>
<dbReference type="Gene3D" id="2.40.50.100">
    <property type="match status" value="1"/>
</dbReference>
<dbReference type="EMBL" id="LK995465">
    <property type="protein sequence ID" value="CED90111.1"/>
    <property type="molecule type" value="Genomic_DNA"/>
</dbReference>
<dbReference type="InterPro" id="IPR017871">
    <property type="entry name" value="ABC_transporter-like_CS"/>
</dbReference>
<comment type="subcellular location">
    <subcellularLocation>
        <location evidence="10">Cell membrane</location>
        <topology evidence="10">Multi-pass membrane protein</topology>
    </subcellularLocation>
    <subcellularLocation>
        <location evidence="1">Membrane</location>
        <topology evidence="1">Multi-pass membrane protein</topology>
    </subcellularLocation>
</comment>
<feature type="transmembrane region" description="Helical" evidence="10">
    <location>
        <begin position="84"/>
        <end position="105"/>
    </location>
</feature>
<dbReference type="InterPro" id="IPR003439">
    <property type="entry name" value="ABC_transporter-like_ATP-bd"/>
</dbReference>
<feature type="transmembrane region" description="Helical" evidence="10">
    <location>
        <begin position="41"/>
        <end position="64"/>
    </location>
</feature>
<feature type="transmembrane region" description="Helical" evidence="10">
    <location>
        <begin position="151"/>
        <end position="175"/>
    </location>
</feature>
<evidence type="ECO:0000256" key="1">
    <source>
        <dbReference type="ARBA" id="ARBA00004141"/>
    </source>
</evidence>
<proteinExistence type="inferred from homology"/>
<dbReference type="Gene3D" id="3.40.50.300">
    <property type="entry name" value="P-loop containing nucleotide triphosphate hydrolases"/>
    <property type="match status" value="1"/>
</dbReference>
<evidence type="ECO:0000256" key="5">
    <source>
        <dbReference type="ARBA" id="ARBA00022741"/>
    </source>
</evidence>